<dbReference type="RefSeq" id="WP_091432962.1">
    <property type="nucleotide sequence ID" value="NZ_BMMJ01000003.1"/>
</dbReference>
<evidence type="ECO:0000313" key="2">
    <source>
        <dbReference type="EMBL" id="SCL46589.1"/>
    </source>
</evidence>
<dbReference type="OrthoDB" id="292843at2"/>
<dbReference type="Proteomes" id="UP000198937">
    <property type="component" value="Unassembled WGS sequence"/>
</dbReference>
<dbReference type="InterPro" id="IPR016024">
    <property type="entry name" value="ARM-type_fold"/>
</dbReference>
<keyword evidence="3" id="KW-1185">Reference proteome</keyword>
<evidence type="ECO:0008006" key="4">
    <source>
        <dbReference type="Google" id="ProtNLM"/>
    </source>
</evidence>
<accession>A0A1C6TY77</accession>
<feature type="region of interest" description="Disordered" evidence="1">
    <location>
        <begin position="219"/>
        <end position="277"/>
    </location>
</feature>
<evidence type="ECO:0000313" key="3">
    <source>
        <dbReference type="Proteomes" id="UP000198937"/>
    </source>
</evidence>
<dbReference type="SUPFAM" id="SSF48371">
    <property type="entry name" value="ARM repeat"/>
    <property type="match status" value="1"/>
</dbReference>
<dbReference type="InterPro" id="IPR011989">
    <property type="entry name" value="ARM-like"/>
</dbReference>
<feature type="compositionally biased region" description="Basic and acidic residues" evidence="1">
    <location>
        <begin position="238"/>
        <end position="252"/>
    </location>
</feature>
<gene>
    <name evidence="2" type="ORF">GA0070617_0320</name>
</gene>
<dbReference type="Gene3D" id="1.25.10.10">
    <property type="entry name" value="Leucine-rich Repeat Variant"/>
    <property type="match status" value="1"/>
</dbReference>
<feature type="compositionally biased region" description="Basic and acidic residues" evidence="1">
    <location>
        <begin position="219"/>
        <end position="228"/>
    </location>
</feature>
<sequence length="483" mass="50820">MLDGIDDIQWSRLGHAYGSAADVPDQIRALRSPEQPVRQQALNALFGNIFHQGTRYQASAYAVPFLLELLADPDTPEPDWLLTLLTSLAIGYDESFLPDGFPVGECRQAARGGRELLAAKPPPWVGEDEDEDDKEYVEYEYVESLSAADQDRLWTYVALAVYDAVRAGVPLFRSLLDHSDPGVRAGAAYALGWFPEEAAGSLPALTALIAGGGRAERVGGVDAERPDGADFEPSDGAEVERPDGAEVERPDGADFEPSGGADFEPSGGAEFEPSGGVRRTPAEVATAVVAAGLLGAAPYAGLLADPRPVVRWAAAVGRARVLGAEVDAATVDELLRWLAVTPAGSPHRPETDGHVPFLDGDLGGYAALALRQLGPAYADRAFDALLDRLPAVSGTEALPVATEALRTAFPAGAPPTGAPVAELLPDQRRLVEVLARSPRPWLIGESVFGNFSSLLRGYGLPADRDAMRAYLADSVGVAGGGPG</sequence>
<dbReference type="EMBL" id="FMIA01000002">
    <property type="protein sequence ID" value="SCL46589.1"/>
    <property type="molecule type" value="Genomic_DNA"/>
</dbReference>
<reference evidence="2 3" key="1">
    <citation type="submission" date="2016-06" db="EMBL/GenBank/DDBJ databases">
        <authorList>
            <person name="Kjaerup R.B."/>
            <person name="Dalgaard T.S."/>
            <person name="Juul-Madsen H.R."/>
        </authorList>
    </citation>
    <scope>NUCLEOTIDE SEQUENCE [LARGE SCALE GENOMIC DNA]</scope>
    <source>
        <strain evidence="2 3">DSM 45577</strain>
    </source>
</reference>
<name>A0A1C6TY77_9ACTN</name>
<dbReference type="STRING" id="683228.GA0070617_0320"/>
<protein>
    <recommendedName>
        <fullName evidence="4">HEAT repeat-containing protein</fullName>
    </recommendedName>
</protein>
<dbReference type="AlphaFoldDB" id="A0A1C6TY77"/>
<evidence type="ECO:0000256" key="1">
    <source>
        <dbReference type="SAM" id="MobiDB-lite"/>
    </source>
</evidence>
<proteinExistence type="predicted"/>
<organism evidence="2 3">
    <name type="scientific">Micromonospora yangpuensis</name>
    <dbReference type="NCBI Taxonomy" id="683228"/>
    <lineage>
        <taxon>Bacteria</taxon>
        <taxon>Bacillati</taxon>
        <taxon>Actinomycetota</taxon>
        <taxon>Actinomycetes</taxon>
        <taxon>Micromonosporales</taxon>
        <taxon>Micromonosporaceae</taxon>
        <taxon>Micromonospora</taxon>
    </lineage>
</organism>